<evidence type="ECO:0000256" key="1">
    <source>
        <dbReference type="SAM" id="Phobius"/>
    </source>
</evidence>
<feature type="transmembrane region" description="Helical" evidence="1">
    <location>
        <begin position="266"/>
        <end position="285"/>
    </location>
</feature>
<feature type="transmembrane region" description="Helical" evidence="1">
    <location>
        <begin position="59"/>
        <end position="78"/>
    </location>
</feature>
<dbReference type="RefSeq" id="WP_339391740.1">
    <property type="nucleotide sequence ID" value="NZ_BAAAAF010000002.1"/>
</dbReference>
<dbReference type="PANTHER" id="PTHR39430:SF1">
    <property type="entry name" value="PROTEASE"/>
    <property type="match status" value="1"/>
</dbReference>
<feature type="transmembrane region" description="Helical" evidence="1">
    <location>
        <begin position="21"/>
        <end position="39"/>
    </location>
</feature>
<keyword evidence="1" id="KW-0812">Transmembrane</keyword>
<organism evidence="3 4">
    <name type="scientific">Brevibacterium metallidurans</name>
    <dbReference type="NCBI Taxonomy" id="1482676"/>
    <lineage>
        <taxon>Bacteria</taxon>
        <taxon>Bacillati</taxon>
        <taxon>Actinomycetota</taxon>
        <taxon>Actinomycetes</taxon>
        <taxon>Micrococcales</taxon>
        <taxon>Brevibacteriaceae</taxon>
        <taxon>Brevibacterium</taxon>
    </lineage>
</organism>
<feature type="transmembrane region" description="Helical" evidence="1">
    <location>
        <begin position="186"/>
        <end position="206"/>
    </location>
</feature>
<feature type="transmembrane region" description="Helical" evidence="1">
    <location>
        <begin position="213"/>
        <end position="233"/>
    </location>
</feature>
<sequence>MSTAVQPVSFPERMRAARRPTGPILGIVVVSVVFLLAQLPTLPFVSLGEGTAMSLTQQAILTGSFAIGALLIFAWVRWKEGRRIGTLGFSRHGALLRIGRGALIGIVMISVVALVNAVSGSASIGALDGSAVGPALILLLGFAVQGSTEELYARGYLVQAVAWKWGLVAAFVIQTIWFTLLHGANGGITIIPVLNLALVAVFLGCWSLAEGGLWGVCAFHALWNWGQGNLWGANVSNMEVSTSMFSFDPAPRASELLTGGGFGFEGSIISSIVLAIGTVVAFFAWRRNRRRDAERRTATGTQDQA</sequence>
<dbReference type="Proteomes" id="UP001498238">
    <property type="component" value="Unassembled WGS sequence"/>
</dbReference>
<feature type="transmembrane region" description="Helical" evidence="1">
    <location>
        <begin position="98"/>
        <end position="118"/>
    </location>
</feature>
<comment type="caution">
    <text evidence="3">The sequence shown here is derived from an EMBL/GenBank/DDBJ whole genome shotgun (WGS) entry which is preliminary data.</text>
</comment>
<feature type="domain" description="CAAX prenyl protease 2/Lysostaphin resistance protein A-like" evidence="2">
    <location>
        <begin position="134"/>
        <end position="225"/>
    </location>
</feature>
<feature type="transmembrane region" description="Helical" evidence="1">
    <location>
        <begin position="124"/>
        <end position="144"/>
    </location>
</feature>
<feature type="transmembrane region" description="Helical" evidence="1">
    <location>
        <begin position="156"/>
        <end position="180"/>
    </location>
</feature>
<dbReference type="InterPro" id="IPR003675">
    <property type="entry name" value="Rce1/LyrA-like_dom"/>
</dbReference>
<proteinExistence type="predicted"/>
<evidence type="ECO:0000313" key="3">
    <source>
        <dbReference type="EMBL" id="GAA0034769.1"/>
    </source>
</evidence>
<dbReference type="PANTHER" id="PTHR39430">
    <property type="entry name" value="MEMBRANE-ASSOCIATED PROTEASE-RELATED"/>
    <property type="match status" value="1"/>
</dbReference>
<gene>
    <name evidence="3" type="ORF">NCCP602_07300</name>
</gene>
<keyword evidence="4" id="KW-1185">Reference proteome</keyword>
<dbReference type="EMBL" id="BAAAAF010000002">
    <property type="protein sequence ID" value="GAA0034769.1"/>
    <property type="molecule type" value="Genomic_DNA"/>
</dbReference>
<evidence type="ECO:0000313" key="4">
    <source>
        <dbReference type="Proteomes" id="UP001498238"/>
    </source>
</evidence>
<dbReference type="Pfam" id="PF02517">
    <property type="entry name" value="Rce1-like"/>
    <property type="match status" value="1"/>
</dbReference>
<keyword evidence="1" id="KW-0472">Membrane</keyword>
<evidence type="ECO:0000259" key="2">
    <source>
        <dbReference type="Pfam" id="PF02517"/>
    </source>
</evidence>
<keyword evidence="1" id="KW-1133">Transmembrane helix</keyword>
<protein>
    <submittedName>
        <fullName evidence="3">Type II CAAX endopeptidase family protein</fullName>
    </submittedName>
</protein>
<accession>A0ABN0SKI1</accession>
<reference evidence="3 4" key="1">
    <citation type="submission" date="2024-01" db="EMBL/GenBank/DDBJ databases">
        <title>Characterization of antibiotic resistant novel bacterial strains and their environmental applications.</title>
        <authorList>
            <person name="Manzoor S."/>
            <person name="Abbas S."/>
            <person name="Arshad M."/>
            <person name="Ahmed I."/>
        </authorList>
    </citation>
    <scope>NUCLEOTIDE SEQUENCE [LARGE SCALE GENOMIC DNA]</scope>
    <source>
        <strain evidence="3 4">NCCP-602</strain>
    </source>
</reference>
<name>A0ABN0SKI1_9MICO</name>